<evidence type="ECO:0000313" key="2">
    <source>
        <dbReference type="Proteomes" id="UP001151699"/>
    </source>
</evidence>
<gene>
    <name evidence="1" type="ORF">Bhyg_01972</name>
</gene>
<organism evidence="1 2">
    <name type="scientific">Pseudolycoriella hygida</name>
    <dbReference type="NCBI Taxonomy" id="35572"/>
    <lineage>
        <taxon>Eukaryota</taxon>
        <taxon>Metazoa</taxon>
        <taxon>Ecdysozoa</taxon>
        <taxon>Arthropoda</taxon>
        <taxon>Hexapoda</taxon>
        <taxon>Insecta</taxon>
        <taxon>Pterygota</taxon>
        <taxon>Neoptera</taxon>
        <taxon>Endopterygota</taxon>
        <taxon>Diptera</taxon>
        <taxon>Nematocera</taxon>
        <taxon>Sciaroidea</taxon>
        <taxon>Sciaridae</taxon>
        <taxon>Pseudolycoriella</taxon>
    </lineage>
</organism>
<protein>
    <submittedName>
        <fullName evidence="1">Uncharacterized protein</fullName>
    </submittedName>
</protein>
<name>A0A9Q0NAK0_9DIPT</name>
<comment type="caution">
    <text evidence="1">The sequence shown here is derived from an EMBL/GenBank/DDBJ whole genome shotgun (WGS) entry which is preliminary data.</text>
</comment>
<reference evidence="1" key="1">
    <citation type="submission" date="2022-07" db="EMBL/GenBank/DDBJ databases">
        <authorList>
            <person name="Trinca V."/>
            <person name="Uliana J.V.C."/>
            <person name="Torres T.T."/>
            <person name="Ward R.J."/>
            <person name="Monesi N."/>
        </authorList>
    </citation>
    <scope>NUCLEOTIDE SEQUENCE</scope>
    <source>
        <strain evidence="1">HSMRA1968</strain>
        <tissue evidence="1">Whole embryos</tissue>
    </source>
</reference>
<dbReference type="AlphaFoldDB" id="A0A9Q0NAK0"/>
<feature type="non-terminal residue" evidence="1">
    <location>
        <position position="1"/>
    </location>
</feature>
<dbReference type="EMBL" id="WJQU01000001">
    <property type="protein sequence ID" value="KAJ6646758.1"/>
    <property type="molecule type" value="Genomic_DNA"/>
</dbReference>
<keyword evidence="2" id="KW-1185">Reference proteome</keyword>
<evidence type="ECO:0000313" key="1">
    <source>
        <dbReference type="EMBL" id="KAJ6646758.1"/>
    </source>
</evidence>
<proteinExistence type="predicted"/>
<accession>A0A9Q0NAK0</accession>
<sequence>MENPEVELLIFEVRHADRVYEYPALRVGRRIIAFGSAGLYDLPERNVREPIRRTSLGRTLCDLVTIATDVAILLAEYNGADGPMNPNLFILKVVGLIFTENERAMRIVNDLREYDWATFPADFASLTLESSAKSFQLLEYV</sequence>
<dbReference type="Proteomes" id="UP001151699">
    <property type="component" value="Chromosome A"/>
</dbReference>